<proteinExistence type="predicted"/>
<dbReference type="EMBL" id="BK014712">
    <property type="protein sequence ID" value="DAD68948.1"/>
    <property type="molecule type" value="Genomic_DNA"/>
</dbReference>
<evidence type="ECO:0000313" key="1">
    <source>
        <dbReference type="EMBL" id="DAD68948.1"/>
    </source>
</evidence>
<organism evidence="1">
    <name type="scientific">Siphoviridae sp. ctOsn3</name>
    <dbReference type="NCBI Taxonomy" id="2823577"/>
    <lineage>
        <taxon>Viruses</taxon>
        <taxon>Duplodnaviria</taxon>
        <taxon>Heunggongvirae</taxon>
        <taxon>Uroviricota</taxon>
        <taxon>Caudoviricetes</taxon>
    </lineage>
</organism>
<keyword evidence="1" id="KW-0689">Ribosomal protein</keyword>
<accession>A0A8S5LFY5</accession>
<keyword evidence="1" id="KW-0687">Ribonucleoprotein</keyword>
<name>A0A8S5LFY5_9CAUD</name>
<reference evidence="1" key="1">
    <citation type="journal article" date="2021" name="Proc. Natl. Acad. Sci. U.S.A.">
        <title>A Catalog of Tens of Thousands of Viruses from Human Metagenomes Reveals Hidden Associations with Chronic Diseases.</title>
        <authorList>
            <person name="Tisza M.J."/>
            <person name="Buck C.B."/>
        </authorList>
    </citation>
    <scope>NUCLEOTIDE SEQUENCE</scope>
    <source>
        <strain evidence="1">CtOsn3</strain>
    </source>
</reference>
<protein>
    <submittedName>
        <fullName evidence="1">Ribosomal protein L34e</fullName>
    </submittedName>
</protein>
<sequence>MQKGQQVYKTKKHPTRIWGGVLIGRQKILPMRC</sequence>